<feature type="transmembrane region" description="Helical" evidence="8">
    <location>
        <begin position="204"/>
        <end position="237"/>
    </location>
</feature>
<evidence type="ECO:0000313" key="10">
    <source>
        <dbReference type="EMBL" id="WWC70439.1"/>
    </source>
</evidence>
<feature type="transmembrane region" description="Helical" evidence="8">
    <location>
        <begin position="263"/>
        <end position="290"/>
    </location>
</feature>
<reference evidence="10" key="1">
    <citation type="submission" date="2013-07" db="EMBL/GenBank/DDBJ databases">
        <authorList>
            <consortium name="The Broad Institute Genome Sequencing Platform"/>
            <person name="Cuomo C."/>
            <person name="Litvintseva A."/>
            <person name="Chen Y."/>
            <person name="Heitman J."/>
            <person name="Sun S."/>
            <person name="Springer D."/>
            <person name="Dromer F."/>
            <person name="Young S.K."/>
            <person name="Zeng Q."/>
            <person name="Gargeya S."/>
            <person name="Fitzgerald M."/>
            <person name="Abouelleil A."/>
            <person name="Alvarado L."/>
            <person name="Berlin A.M."/>
            <person name="Chapman S.B."/>
            <person name="Dewar J."/>
            <person name="Goldberg J."/>
            <person name="Griggs A."/>
            <person name="Gujja S."/>
            <person name="Hansen M."/>
            <person name="Howarth C."/>
            <person name="Imamovic A."/>
            <person name="Larimer J."/>
            <person name="McCowan C."/>
            <person name="Murphy C."/>
            <person name="Pearson M."/>
            <person name="Priest M."/>
            <person name="Roberts A."/>
            <person name="Saif S."/>
            <person name="Shea T."/>
            <person name="Sykes S."/>
            <person name="Wortman J."/>
            <person name="Nusbaum C."/>
            <person name="Birren B."/>
        </authorList>
    </citation>
    <scope>NUCLEOTIDE SEQUENCE</scope>
    <source>
        <strain evidence="10">CBS 10737</strain>
    </source>
</reference>
<dbReference type="GeneID" id="30172398"/>
<evidence type="ECO:0000313" key="11">
    <source>
        <dbReference type="Proteomes" id="UP000094020"/>
    </source>
</evidence>
<evidence type="ECO:0000256" key="5">
    <source>
        <dbReference type="ARBA" id="ARBA00022692"/>
    </source>
</evidence>
<dbReference type="PANTHER" id="PTHR12385:SF4">
    <property type="entry name" value="PROTEIN PNS1"/>
    <property type="match status" value="1"/>
</dbReference>
<evidence type="ECO:0000256" key="9">
    <source>
        <dbReference type="SAM" id="MobiDB-lite"/>
    </source>
</evidence>
<keyword evidence="7 8" id="KW-0472">Membrane</keyword>
<feature type="compositionally biased region" description="Low complexity" evidence="9">
    <location>
        <begin position="22"/>
        <end position="44"/>
    </location>
</feature>
<evidence type="ECO:0000256" key="2">
    <source>
        <dbReference type="ARBA" id="ARBA00004141"/>
    </source>
</evidence>
<dbReference type="Pfam" id="PF04515">
    <property type="entry name" value="Choline_transpo"/>
    <property type="match status" value="1"/>
</dbReference>
<sequence length="570" mass="61994">MSAQQYYQNGTGDVGQYNQQRGYENNYAQQGYGQQQQNYPQQQYQPPPGPPQEQGQGGYNMKPSQPYAPPPPQEQQQQQQTGGYGENGAPPAYVDTAPFSQADEKTGQRLNPKKRLNDPIFLVLFIAAVAGFAVLSGIAIKSFINVGGLGGGFGNNTQGGTGSSVTLDYHTVYLLLCVCALGLVLAALYLALVRAFTRIIIEVTLALTVILNIGICIYWSGAIIFLIIALLSVFFYWSMRKRIPLAKLLLQVTIDITKHHPSVYLVVLLGLIVQSALSVWYTFTCIAIYVKWTPGSESCTGTSCSSGKVAGLIFYSTFAYLWMSQVVANVILCTLAGGIFGGWYYYGPRVPTGGLPKRATLSAFIRASTLSLGSIAFGSLIVTLLELIRLILQAVQQYEAGEGDMIGSIIACCAACCVGCIESMIAWFNKYAYIEISLYGKSYIPAAKDTWRLLKDRGIDALVNDSLVGTALMWGAYINGFLCAVLGYLYLRFTNPAYNSDGQYSAPVILFSFLIGISEGQVINSAIDAGVSTIFVGLGEDPMVLAERSPALFEMIRQTYPRVIEGVPRR</sequence>
<feature type="region of interest" description="Disordered" evidence="9">
    <location>
        <begin position="1"/>
        <end position="97"/>
    </location>
</feature>
<dbReference type="GO" id="GO:0005886">
    <property type="term" value="C:plasma membrane"/>
    <property type="evidence" value="ECO:0007669"/>
    <property type="project" value="UniProtKB-SubCell"/>
</dbReference>
<feature type="transmembrane region" description="Helical" evidence="8">
    <location>
        <begin position="119"/>
        <end position="140"/>
    </location>
</feature>
<dbReference type="Proteomes" id="UP000094020">
    <property type="component" value="Chromosome 5"/>
</dbReference>
<feature type="transmembrane region" description="Helical" evidence="8">
    <location>
        <begin position="311"/>
        <end position="344"/>
    </location>
</feature>
<gene>
    <name evidence="10" type="ORF">I206_104390</name>
</gene>
<dbReference type="InterPro" id="IPR007603">
    <property type="entry name" value="Choline_transptr-like"/>
</dbReference>
<evidence type="ECO:0000256" key="4">
    <source>
        <dbReference type="ARBA" id="ARBA00015388"/>
    </source>
</evidence>
<keyword evidence="11" id="KW-1185">Reference proteome</keyword>
<evidence type="ECO:0000256" key="3">
    <source>
        <dbReference type="ARBA" id="ARBA00007168"/>
    </source>
</evidence>
<feature type="compositionally biased region" description="Polar residues" evidence="9">
    <location>
        <begin position="1"/>
        <end position="21"/>
    </location>
</feature>
<feature type="transmembrane region" description="Helical" evidence="8">
    <location>
        <begin position="406"/>
        <end position="428"/>
    </location>
</feature>
<organism evidence="10 11">
    <name type="scientific">Kwoniella pini CBS 10737</name>
    <dbReference type="NCBI Taxonomy" id="1296096"/>
    <lineage>
        <taxon>Eukaryota</taxon>
        <taxon>Fungi</taxon>
        <taxon>Dikarya</taxon>
        <taxon>Basidiomycota</taxon>
        <taxon>Agaricomycotina</taxon>
        <taxon>Tremellomycetes</taxon>
        <taxon>Tremellales</taxon>
        <taxon>Cryptococcaceae</taxon>
        <taxon>Kwoniella</taxon>
    </lineage>
</organism>
<keyword evidence="6 8" id="KW-1133">Transmembrane helix</keyword>
<evidence type="ECO:0000256" key="7">
    <source>
        <dbReference type="ARBA" id="ARBA00023136"/>
    </source>
</evidence>
<feature type="transmembrane region" description="Helical" evidence="8">
    <location>
        <begin position="364"/>
        <end position="385"/>
    </location>
</feature>
<accession>A0AAJ8L5A3</accession>
<comment type="similarity">
    <text evidence="3 8">Belongs to the CTL (choline transporter-like) family.</text>
</comment>
<proteinExistence type="inferred from homology"/>
<evidence type="ECO:0000256" key="8">
    <source>
        <dbReference type="RuleBase" id="RU368066"/>
    </source>
</evidence>
<comment type="subcellular location">
    <subcellularLocation>
        <location evidence="8">Cell membrane</location>
        <topology evidence="8">Multi-pass membrane protein</topology>
    </subcellularLocation>
    <subcellularLocation>
        <location evidence="2">Membrane</location>
        <topology evidence="2">Multi-pass membrane protein</topology>
    </subcellularLocation>
</comment>
<dbReference type="PANTHER" id="PTHR12385">
    <property type="entry name" value="CHOLINE TRANSPORTER-LIKE (SLC FAMILY 44)"/>
    <property type="match status" value="1"/>
</dbReference>
<reference evidence="10" key="2">
    <citation type="submission" date="2024-02" db="EMBL/GenBank/DDBJ databases">
        <title>Comparative genomics of Cryptococcus and Kwoniella reveals pathogenesis evolution and contrasting modes of karyotype evolution via chromosome fusion or intercentromeric recombination.</title>
        <authorList>
            <person name="Coelho M.A."/>
            <person name="David-Palma M."/>
            <person name="Shea T."/>
            <person name="Bowers K."/>
            <person name="McGinley-Smith S."/>
            <person name="Mohammad A.W."/>
            <person name="Gnirke A."/>
            <person name="Yurkov A.M."/>
            <person name="Nowrousian M."/>
            <person name="Sun S."/>
            <person name="Cuomo C.A."/>
            <person name="Heitman J."/>
        </authorList>
    </citation>
    <scope>NUCLEOTIDE SEQUENCE</scope>
    <source>
        <strain evidence="10">CBS 10737</strain>
    </source>
</reference>
<feature type="transmembrane region" description="Helical" evidence="8">
    <location>
        <begin position="172"/>
        <end position="192"/>
    </location>
</feature>
<evidence type="ECO:0000256" key="6">
    <source>
        <dbReference type="ARBA" id="ARBA00022989"/>
    </source>
</evidence>
<dbReference type="EMBL" id="CP144523">
    <property type="protein sequence ID" value="WWC70439.1"/>
    <property type="molecule type" value="Genomic_DNA"/>
</dbReference>
<comment type="function">
    <text evidence="1 8">Probably involved in transport through the plasma membrane.</text>
</comment>
<evidence type="ECO:0000256" key="1">
    <source>
        <dbReference type="ARBA" id="ARBA00002957"/>
    </source>
</evidence>
<keyword evidence="5 8" id="KW-0812">Transmembrane</keyword>
<dbReference type="GO" id="GO:0022857">
    <property type="term" value="F:transmembrane transporter activity"/>
    <property type="evidence" value="ECO:0007669"/>
    <property type="project" value="UniProtKB-UniRule"/>
</dbReference>
<feature type="transmembrane region" description="Helical" evidence="8">
    <location>
        <begin position="471"/>
        <end position="491"/>
    </location>
</feature>
<dbReference type="AlphaFoldDB" id="A0AAJ8L5A3"/>
<protein>
    <recommendedName>
        <fullName evidence="4 8">Protein PNS1</fullName>
    </recommendedName>
</protein>
<name>A0AAJ8L5A3_9TREE</name>
<dbReference type="RefSeq" id="XP_070059042.1">
    <property type="nucleotide sequence ID" value="XM_070202941.1"/>
</dbReference>
<dbReference type="KEGG" id="kpin:30172398"/>